<accession>A0A223KQ46</accession>
<sequence length="221" mass="26165">MKSMWKKVVVFSSCIILLFVINSPRILANEYLTEEEVIHFVKNASNAQLSLTEKNRSLQEVEAILNPYFSNLYIQYFLEEHLQKERGGYRTSGTDFTIFYVPFFTYTDQTEIIYDEQESSIHIIEFFPKDLEHLSLYEDHYESITMRKIDDEWKITQYDFVYEKPAILSEPTAKKESIKFVKTITPFEQRTTIQSVLSLTYVPYHTAKPLLLFASGYYYNL</sequence>
<gene>
    <name evidence="1" type="ORF">BC6307_09930</name>
</gene>
<dbReference type="Proteomes" id="UP000215224">
    <property type="component" value="Chromosome"/>
</dbReference>
<evidence type="ECO:0008006" key="3">
    <source>
        <dbReference type="Google" id="ProtNLM"/>
    </source>
</evidence>
<dbReference type="InterPro" id="IPR025056">
    <property type="entry name" value="DUF3993"/>
</dbReference>
<dbReference type="AlphaFoldDB" id="A0A223KQ46"/>
<evidence type="ECO:0000313" key="1">
    <source>
        <dbReference type="EMBL" id="AST91579.1"/>
    </source>
</evidence>
<dbReference type="EMBL" id="CP018866">
    <property type="protein sequence ID" value="AST91579.1"/>
    <property type="molecule type" value="Genomic_DNA"/>
</dbReference>
<dbReference type="RefSeq" id="WP_066413675.1">
    <property type="nucleotide sequence ID" value="NZ_CP018866.1"/>
</dbReference>
<dbReference type="KEGG" id="bcoh:BC6307_09930"/>
<reference evidence="1 2" key="1">
    <citation type="submission" date="2016-12" db="EMBL/GenBank/DDBJ databases">
        <title>The whole genome sequencing and assembly of Bacillus cohnii DSM 6307T strain.</title>
        <authorList>
            <person name="Lee Y.-J."/>
            <person name="Yi H."/>
            <person name="Bahn Y.-S."/>
            <person name="Kim J.F."/>
            <person name="Lee D.-W."/>
        </authorList>
    </citation>
    <scope>NUCLEOTIDE SEQUENCE [LARGE SCALE GENOMIC DNA]</scope>
    <source>
        <strain evidence="1 2">DSM 6307</strain>
    </source>
</reference>
<protein>
    <recommendedName>
        <fullName evidence="3">DUF3993 domain-containing protein</fullName>
    </recommendedName>
</protein>
<dbReference type="Pfam" id="PF13158">
    <property type="entry name" value="DUF3993"/>
    <property type="match status" value="1"/>
</dbReference>
<name>A0A223KQ46_9BACI</name>
<evidence type="ECO:0000313" key="2">
    <source>
        <dbReference type="Proteomes" id="UP000215224"/>
    </source>
</evidence>
<dbReference type="STRING" id="1314751.GCA_001591425_01304"/>
<organism evidence="1 2">
    <name type="scientific">Sutcliffiella cohnii</name>
    <dbReference type="NCBI Taxonomy" id="33932"/>
    <lineage>
        <taxon>Bacteria</taxon>
        <taxon>Bacillati</taxon>
        <taxon>Bacillota</taxon>
        <taxon>Bacilli</taxon>
        <taxon>Bacillales</taxon>
        <taxon>Bacillaceae</taxon>
        <taxon>Sutcliffiella</taxon>
    </lineage>
</organism>
<proteinExistence type="predicted"/>
<keyword evidence="2" id="KW-1185">Reference proteome</keyword>